<dbReference type="PROSITE" id="PS51257">
    <property type="entry name" value="PROKAR_LIPOPROTEIN"/>
    <property type="match status" value="1"/>
</dbReference>
<reference evidence="1 2" key="1">
    <citation type="submission" date="2012-06" db="EMBL/GenBank/DDBJ databases">
        <title>Finished chromosome of genome of Cylindrospermum stagnale PCC 7417.</title>
        <authorList>
            <consortium name="US DOE Joint Genome Institute"/>
            <person name="Gugger M."/>
            <person name="Coursin T."/>
            <person name="Rippka R."/>
            <person name="Tandeau De Marsac N."/>
            <person name="Huntemann M."/>
            <person name="Wei C.-L."/>
            <person name="Han J."/>
            <person name="Detter J.C."/>
            <person name="Han C."/>
            <person name="Tapia R."/>
            <person name="Chen A."/>
            <person name="Kyrpides N."/>
            <person name="Mavromatis K."/>
            <person name="Markowitz V."/>
            <person name="Szeto E."/>
            <person name="Ivanova N."/>
            <person name="Pagani I."/>
            <person name="Pati A."/>
            <person name="Goodwin L."/>
            <person name="Nordberg H.P."/>
            <person name="Cantor M.N."/>
            <person name="Hua S.X."/>
            <person name="Woyke T."/>
            <person name="Kerfeld C.A."/>
        </authorList>
    </citation>
    <scope>NUCLEOTIDE SEQUENCE [LARGE SCALE GENOMIC DNA]</scope>
    <source>
        <strain evidence="1 2">PCC 7417</strain>
    </source>
</reference>
<protein>
    <submittedName>
        <fullName evidence="1">Uncharacterized protein</fullName>
    </submittedName>
</protein>
<keyword evidence="2" id="KW-1185">Reference proteome</keyword>
<dbReference type="EMBL" id="CP003642">
    <property type="protein sequence ID" value="AFZ25539.1"/>
    <property type="molecule type" value="Genomic_DNA"/>
</dbReference>
<dbReference type="KEGG" id="csg:Cylst_3389"/>
<sequence length="146" mass="16042">MLRKFFFFGITSTLILTACTLTQFPSANPDKARAENMGEMKTSKGKKDTAEDLMYEAKINERVTINGSARNAMLGAIVKTSDNTPIYIDGISEWESKILGKSIVVTGVLRLRKLAPNPEVGPNGEQSHGIKGDSYILENSTWTVDK</sequence>
<evidence type="ECO:0000313" key="1">
    <source>
        <dbReference type="EMBL" id="AFZ25539.1"/>
    </source>
</evidence>
<proteinExistence type="predicted"/>
<dbReference type="HOGENOM" id="CLU_1774313_0_0_3"/>
<gene>
    <name evidence="1" type="ORF">Cylst_3389</name>
</gene>
<name>K9X0E0_9NOST</name>
<dbReference type="Proteomes" id="UP000010475">
    <property type="component" value="Chromosome"/>
</dbReference>
<accession>K9X0E0</accession>
<dbReference type="AlphaFoldDB" id="K9X0E0"/>
<evidence type="ECO:0000313" key="2">
    <source>
        <dbReference type="Proteomes" id="UP000010475"/>
    </source>
</evidence>
<dbReference type="STRING" id="56107.Cylst_3389"/>
<organism evidence="1 2">
    <name type="scientific">Cylindrospermum stagnale PCC 7417</name>
    <dbReference type="NCBI Taxonomy" id="56107"/>
    <lineage>
        <taxon>Bacteria</taxon>
        <taxon>Bacillati</taxon>
        <taxon>Cyanobacteriota</taxon>
        <taxon>Cyanophyceae</taxon>
        <taxon>Nostocales</taxon>
        <taxon>Nostocaceae</taxon>
        <taxon>Cylindrospermum</taxon>
    </lineage>
</organism>